<gene>
    <name evidence="7" type="ORF">BBO_00655</name>
</gene>
<dbReference type="InterPro" id="IPR011701">
    <property type="entry name" value="MFS"/>
</dbReference>
<keyword evidence="3 5" id="KW-1133">Transmembrane helix</keyword>
<evidence type="ECO:0000256" key="2">
    <source>
        <dbReference type="ARBA" id="ARBA00022692"/>
    </source>
</evidence>
<evidence type="ECO:0000256" key="1">
    <source>
        <dbReference type="ARBA" id="ARBA00004141"/>
    </source>
</evidence>
<dbReference type="Proteomes" id="UP000076863">
    <property type="component" value="Unassembled WGS sequence"/>
</dbReference>
<sequence length="501" mass="53688">MASASVADRESAPLLAGRREADETLTDSIGAASFNADGDRENPLEWTPSFKRFIVFLLSMSAFTVTFSCVSVVPVARRISRDLGGSPGDTSSEVLLVTIWELGEAAGPLLIGSLSELFGRAPVLNTANVVFVLALALGALAPTLRFLTLSRALTGAAVAINVLGPAIVGDIFVPEQRGTAMSMILFAPLLGSSIGPAFSGAAIETLSWRVIVLVSVALAAVCYSISFVFFRETYTPAILRRRAAKLLATNPTSDTDKPASRHTYESLWLSIARPVTVLVSSGVLMAISAYTAVLFSHFYVAAITMPRILEDIYHLSPTATGFAFFSNALGSLIGIMVCKSWLDAIYVKLRDNNDGVGLPEYRLPIAIFGAITIVPGVALYGWCAEYNWNIYVFLIACVWVRMSLIMSLTPLTAYVVDACGLYSASALTAVIVIRCLAGAFLPLAIDKLVNALGYGWGFTAYALATLAAISVPVALFYKGEGWRRKSEYTRVEEHVEAESTI</sequence>
<dbReference type="InterPro" id="IPR020846">
    <property type="entry name" value="MFS_dom"/>
</dbReference>
<dbReference type="Pfam" id="PF07690">
    <property type="entry name" value="MFS_1"/>
    <property type="match status" value="1"/>
</dbReference>
<feature type="transmembrane region" description="Helical" evidence="5">
    <location>
        <begin position="210"/>
        <end position="230"/>
    </location>
</feature>
<feature type="transmembrane region" description="Helical" evidence="5">
    <location>
        <begin position="421"/>
        <end position="445"/>
    </location>
</feature>
<feature type="transmembrane region" description="Helical" evidence="5">
    <location>
        <begin position="275"/>
        <end position="302"/>
    </location>
</feature>
<reference evidence="7 8" key="1">
    <citation type="journal article" date="2016" name="Genome Biol. Evol.">
        <title>Divergent and convergent evolution of fungal pathogenicity.</title>
        <authorList>
            <person name="Shang Y."/>
            <person name="Xiao G."/>
            <person name="Zheng P."/>
            <person name="Cen K."/>
            <person name="Zhan S."/>
            <person name="Wang C."/>
        </authorList>
    </citation>
    <scope>NUCLEOTIDE SEQUENCE [LARGE SCALE GENOMIC DNA]</scope>
    <source>
        <strain evidence="7 8">RCEF 3172</strain>
    </source>
</reference>
<feature type="transmembrane region" description="Helical" evidence="5">
    <location>
        <begin position="123"/>
        <end position="141"/>
    </location>
</feature>
<feature type="transmembrane region" description="Helical" evidence="5">
    <location>
        <begin position="53"/>
        <end position="76"/>
    </location>
</feature>
<dbReference type="AlphaFoldDB" id="A0A167L9F1"/>
<evidence type="ECO:0000313" key="8">
    <source>
        <dbReference type="Proteomes" id="UP000076863"/>
    </source>
</evidence>
<dbReference type="PANTHER" id="PTHR23502">
    <property type="entry name" value="MAJOR FACILITATOR SUPERFAMILY"/>
    <property type="match status" value="1"/>
</dbReference>
<evidence type="ECO:0000313" key="7">
    <source>
        <dbReference type="EMBL" id="OAA52814.1"/>
    </source>
</evidence>
<keyword evidence="8" id="KW-1185">Reference proteome</keyword>
<accession>A0A167L9F1</accession>
<keyword evidence="2 5" id="KW-0812">Transmembrane</keyword>
<dbReference type="PROSITE" id="PS50850">
    <property type="entry name" value="MFS"/>
    <property type="match status" value="1"/>
</dbReference>
<dbReference type="EMBL" id="AZHA01000001">
    <property type="protein sequence ID" value="OAA52814.1"/>
    <property type="molecule type" value="Genomic_DNA"/>
</dbReference>
<comment type="caution">
    <text evidence="7">The sequence shown here is derived from an EMBL/GenBank/DDBJ whole genome shotgun (WGS) entry which is preliminary data.</text>
</comment>
<evidence type="ECO:0000256" key="5">
    <source>
        <dbReference type="SAM" id="Phobius"/>
    </source>
</evidence>
<dbReference type="OrthoDB" id="6770063at2759"/>
<feature type="transmembrane region" description="Helical" evidence="5">
    <location>
        <begin position="363"/>
        <end position="382"/>
    </location>
</feature>
<organism evidence="7 8">
    <name type="scientific">Beauveria brongniartii RCEF 3172</name>
    <dbReference type="NCBI Taxonomy" id="1081107"/>
    <lineage>
        <taxon>Eukaryota</taxon>
        <taxon>Fungi</taxon>
        <taxon>Dikarya</taxon>
        <taxon>Ascomycota</taxon>
        <taxon>Pezizomycotina</taxon>
        <taxon>Sordariomycetes</taxon>
        <taxon>Hypocreomycetidae</taxon>
        <taxon>Hypocreales</taxon>
        <taxon>Cordycipitaceae</taxon>
        <taxon>Beauveria</taxon>
        <taxon>Beauveria brongniartii</taxon>
    </lineage>
</organism>
<feature type="transmembrane region" description="Helical" evidence="5">
    <location>
        <begin position="153"/>
        <end position="173"/>
    </location>
</feature>
<evidence type="ECO:0000256" key="4">
    <source>
        <dbReference type="ARBA" id="ARBA00023136"/>
    </source>
</evidence>
<name>A0A167L9F1_9HYPO</name>
<feature type="transmembrane region" description="Helical" evidence="5">
    <location>
        <begin position="322"/>
        <end position="342"/>
    </location>
</feature>
<feature type="transmembrane region" description="Helical" evidence="5">
    <location>
        <begin position="180"/>
        <end position="198"/>
    </location>
</feature>
<proteinExistence type="predicted"/>
<dbReference type="GO" id="GO:0016020">
    <property type="term" value="C:membrane"/>
    <property type="evidence" value="ECO:0007669"/>
    <property type="project" value="UniProtKB-SubCell"/>
</dbReference>
<feature type="transmembrane region" description="Helical" evidence="5">
    <location>
        <begin position="388"/>
        <end position="409"/>
    </location>
</feature>
<dbReference type="Gene3D" id="1.20.1250.20">
    <property type="entry name" value="MFS general substrate transporter like domains"/>
    <property type="match status" value="1"/>
</dbReference>
<feature type="transmembrane region" description="Helical" evidence="5">
    <location>
        <begin position="451"/>
        <end position="477"/>
    </location>
</feature>
<protein>
    <submittedName>
        <fullName evidence="7">Major facilitator superfamily transporter</fullName>
    </submittedName>
</protein>
<dbReference type="GO" id="GO:0022857">
    <property type="term" value="F:transmembrane transporter activity"/>
    <property type="evidence" value="ECO:0007669"/>
    <property type="project" value="InterPro"/>
</dbReference>
<keyword evidence="4 5" id="KW-0472">Membrane</keyword>
<dbReference type="SUPFAM" id="SSF103473">
    <property type="entry name" value="MFS general substrate transporter"/>
    <property type="match status" value="1"/>
</dbReference>
<evidence type="ECO:0000259" key="6">
    <source>
        <dbReference type="PROSITE" id="PS50850"/>
    </source>
</evidence>
<dbReference type="PANTHER" id="PTHR23502:SF163">
    <property type="entry name" value="MAJOR FACILITATOR SUPERFAMILY (MFS) PROFILE DOMAIN-CONTAINING PROTEIN"/>
    <property type="match status" value="1"/>
</dbReference>
<comment type="subcellular location">
    <subcellularLocation>
        <location evidence="1">Membrane</location>
        <topology evidence="1">Multi-pass membrane protein</topology>
    </subcellularLocation>
</comment>
<evidence type="ECO:0000256" key="3">
    <source>
        <dbReference type="ARBA" id="ARBA00022989"/>
    </source>
</evidence>
<dbReference type="InterPro" id="IPR036259">
    <property type="entry name" value="MFS_trans_sf"/>
</dbReference>
<feature type="domain" description="Major facilitator superfamily (MFS) profile" evidence="6">
    <location>
        <begin position="54"/>
        <end position="482"/>
    </location>
</feature>